<evidence type="ECO:0000313" key="3">
    <source>
        <dbReference type="WBParaSite" id="NBR_0000589301-mRNA-1"/>
    </source>
</evidence>
<proteinExistence type="predicted"/>
<accession>A0A0N4XTG7</accession>
<reference evidence="3" key="1">
    <citation type="submission" date="2017-02" db="UniProtKB">
        <authorList>
            <consortium name="WormBaseParasite"/>
        </authorList>
    </citation>
    <scope>IDENTIFICATION</scope>
</reference>
<dbReference type="WBParaSite" id="NBR_0000589301-mRNA-1">
    <property type="protein sequence ID" value="NBR_0000589301-mRNA-1"/>
    <property type="gene ID" value="NBR_0000589301"/>
</dbReference>
<evidence type="ECO:0000313" key="2">
    <source>
        <dbReference type="Proteomes" id="UP000271162"/>
    </source>
</evidence>
<sequence>MIASNSSRFCDFKRFKTLSTSFRRCSIGFRTKALEATQSSRVGSNHQGNVERYSCGAMYVVRRLNVKPNCFAVIKSKGYLTEY</sequence>
<evidence type="ECO:0000313" key="1">
    <source>
        <dbReference type="EMBL" id="VDL69483.1"/>
    </source>
</evidence>
<keyword evidence="2" id="KW-1185">Reference proteome</keyword>
<organism evidence="3">
    <name type="scientific">Nippostrongylus brasiliensis</name>
    <name type="common">Rat hookworm</name>
    <dbReference type="NCBI Taxonomy" id="27835"/>
    <lineage>
        <taxon>Eukaryota</taxon>
        <taxon>Metazoa</taxon>
        <taxon>Ecdysozoa</taxon>
        <taxon>Nematoda</taxon>
        <taxon>Chromadorea</taxon>
        <taxon>Rhabditida</taxon>
        <taxon>Rhabditina</taxon>
        <taxon>Rhabditomorpha</taxon>
        <taxon>Strongyloidea</taxon>
        <taxon>Heligmosomidae</taxon>
        <taxon>Nippostrongylus</taxon>
    </lineage>
</organism>
<protein>
    <submittedName>
        <fullName evidence="1 3">Uncharacterized protein</fullName>
    </submittedName>
</protein>
<name>A0A0N4XTG7_NIPBR</name>
<dbReference type="Proteomes" id="UP000271162">
    <property type="component" value="Unassembled WGS sequence"/>
</dbReference>
<gene>
    <name evidence="1" type="ORF">NBR_LOCUS5894</name>
</gene>
<dbReference type="AlphaFoldDB" id="A0A0N4XTG7"/>
<dbReference type="EMBL" id="UYSL01019763">
    <property type="protein sequence ID" value="VDL69483.1"/>
    <property type="molecule type" value="Genomic_DNA"/>
</dbReference>
<reference evidence="1 2" key="2">
    <citation type="submission" date="2018-11" db="EMBL/GenBank/DDBJ databases">
        <authorList>
            <consortium name="Pathogen Informatics"/>
        </authorList>
    </citation>
    <scope>NUCLEOTIDE SEQUENCE [LARGE SCALE GENOMIC DNA]</scope>
</reference>